<sequence length="304" mass="32843">MAAKKSTNVRFLTAAFQSLEVVAPGVGSWWVDRLWFRLPTVSEKARRLRVELPPGTPIEVPFEDGVIRGTAYGDGPTVYLVHGWGGWGLQLAALIPPLVAEGFRVVAYDAPSHGDSEPGREGRGRGTMPELGDAVQAVIGAQGEAYGIVAHSLGAPAVIYALDKGLAVERLVFVASPTDFTQTLDQFQQALGFGPRIRAGFLRRFARRFGPMEDFEAISAVGRLLDERDLPELLLIHDKSDRETAYEGSIAIAAVWPGACIELTEGLGHRRVLADPEVVASVRRHLVDRAPGDEGELAQGTMRG</sequence>
<dbReference type="InterPro" id="IPR000073">
    <property type="entry name" value="AB_hydrolase_1"/>
</dbReference>
<evidence type="ECO:0000259" key="1">
    <source>
        <dbReference type="Pfam" id="PF12697"/>
    </source>
</evidence>
<gene>
    <name evidence="2" type="ORF">EV643_111145</name>
</gene>
<keyword evidence="3" id="KW-1185">Reference proteome</keyword>
<name>A0A4R6K917_9ACTN</name>
<proteinExistence type="predicted"/>
<dbReference type="Proteomes" id="UP000295388">
    <property type="component" value="Unassembled WGS sequence"/>
</dbReference>
<accession>A0A4R6K917</accession>
<dbReference type="AlphaFoldDB" id="A0A4R6K917"/>
<evidence type="ECO:0000313" key="2">
    <source>
        <dbReference type="EMBL" id="TDO46292.1"/>
    </source>
</evidence>
<reference evidence="2 3" key="1">
    <citation type="submission" date="2019-03" db="EMBL/GenBank/DDBJ databases">
        <title>Genomic Encyclopedia of Type Strains, Phase III (KMG-III): the genomes of soil and plant-associated and newly described type strains.</title>
        <authorList>
            <person name="Whitman W."/>
        </authorList>
    </citation>
    <scope>NUCLEOTIDE SEQUENCE [LARGE SCALE GENOMIC DNA]</scope>
    <source>
        <strain evidence="2 3">VKM Ac-2527</strain>
    </source>
</reference>
<dbReference type="RefSeq" id="WP_133802173.1">
    <property type="nucleotide sequence ID" value="NZ_SNWQ01000011.1"/>
</dbReference>
<dbReference type="Gene3D" id="3.40.50.1820">
    <property type="entry name" value="alpha/beta hydrolase"/>
    <property type="match status" value="1"/>
</dbReference>
<dbReference type="SUPFAM" id="SSF53474">
    <property type="entry name" value="alpha/beta-Hydrolases"/>
    <property type="match status" value="1"/>
</dbReference>
<dbReference type="PANTHER" id="PTHR43194:SF2">
    <property type="entry name" value="PEROXISOMAL MEMBRANE PROTEIN LPX1"/>
    <property type="match status" value="1"/>
</dbReference>
<dbReference type="PANTHER" id="PTHR43194">
    <property type="entry name" value="HYDROLASE ALPHA/BETA FOLD FAMILY"/>
    <property type="match status" value="1"/>
</dbReference>
<dbReference type="GO" id="GO:0003824">
    <property type="term" value="F:catalytic activity"/>
    <property type="evidence" value="ECO:0007669"/>
    <property type="project" value="UniProtKB-ARBA"/>
</dbReference>
<comment type="caution">
    <text evidence="2">The sequence shown here is derived from an EMBL/GenBank/DDBJ whole genome shotgun (WGS) entry which is preliminary data.</text>
</comment>
<evidence type="ECO:0000313" key="3">
    <source>
        <dbReference type="Proteomes" id="UP000295388"/>
    </source>
</evidence>
<feature type="domain" description="AB hydrolase-1" evidence="1">
    <location>
        <begin position="78"/>
        <end position="281"/>
    </location>
</feature>
<dbReference type="InterPro" id="IPR050228">
    <property type="entry name" value="Carboxylesterase_BioH"/>
</dbReference>
<organism evidence="2 3">
    <name type="scientific">Kribbella caucasensis</name>
    <dbReference type="NCBI Taxonomy" id="2512215"/>
    <lineage>
        <taxon>Bacteria</taxon>
        <taxon>Bacillati</taxon>
        <taxon>Actinomycetota</taxon>
        <taxon>Actinomycetes</taxon>
        <taxon>Propionibacteriales</taxon>
        <taxon>Kribbellaceae</taxon>
        <taxon>Kribbella</taxon>
    </lineage>
</organism>
<dbReference type="InterPro" id="IPR029058">
    <property type="entry name" value="AB_hydrolase_fold"/>
</dbReference>
<dbReference type="EMBL" id="SNWQ01000011">
    <property type="protein sequence ID" value="TDO46292.1"/>
    <property type="molecule type" value="Genomic_DNA"/>
</dbReference>
<dbReference type="OrthoDB" id="9785847at2"/>
<dbReference type="Pfam" id="PF12697">
    <property type="entry name" value="Abhydrolase_6"/>
    <property type="match status" value="1"/>
</dbReference>
<protein>
    <submittedName>
        <fullName evidence="2">Pimeloyl-ACP methyl ester carboxylesterase</fullName>
    </submittedName>
</protein>